<protein>
    <recommendedName>
        <fullName evidence="5">Aromatic amino acid beta-eliminating lyase/threonine aldolase domain-containing protein</fullName>
    </recommendedName>
</protein>
<dbReference type="GO" id="GO:0005829">
    <property type="term" value="C:cytosol"/>
    <property type="evidence" value="ECO:0007669"/>
    <property type="project" value="TreeGrafter"/>
</dbReference>
<organism evidence="6 7">
    <name type="scientific">Candidatus Entotheonella gemina</name>
    <dbReference type="NCBI Taxonomy" id="1429439"/>
    <lineage>
        <taxon>Bacteria</taxon>
        <taxon>Pseudomonadati</taxon>
        <taxon>Nitrospinota/Tectimicrobiota group</taxon>
        <taxon>Candidatus Tectimicrobiota</taxon>
        <taxon>Candidatus Entotheonellia</taxon>
        <taxon>Candidatus Entotheonellales</taxon>
        <taxon>Candidatus Entotheonellaceae</taxon>
        <taxon>Candidatus Entotheonella</taxon>
    </lineage>
</organism>
<dbReference type="SUPFAM" id="SSF53383">
    <property type="entry name" value="PLP-dependent transferases"/>
    <property type="match status" value="1"/>
</dbReference>
<evidence type="ECO:0000256" key="2">
    <source>
        <dbReference type="ARBA" id="ARBA00006966"/>
    </source>
</evidence>
<comment type="cofactor">
    <cofactor evidence="1">
        <name>pyridoxal 5'-phosphate</name>
        <dbReference type="ChEBI" id="CHEBI:597326"/>
    </cofactor>
</comment>
<dbReference type="InterPro" id="IPR006311">
    <property type="entry name" value="TAT_signal"/>
</dbReference>
<reference evidence="6 7" key="1">
    <citation type="journal article" date="2014" name="Nature">
        <title>An environmental bacterial taxon with a large and distinct metabolic repertoire.</title>
        <authorList>
            <person name="Wilson M.C."/>
            <person name="Mori T."/>
            <person name="Ruckert C."/>
            <person name="Uria A.R."/>
            <person name="Helf M.J."/>
            <person name="Takada K."/>
            <person name="Gernert C."/>
            <person name="Steffens U.A."/>
            <person name="Heycke N."/>
            <person name="Schmitt S."/>
            <person name="Rinke C."/>
            <person name="Helfrich E.J."/>
            <person name="Brachmann A.O."/>
            <person name="Gurgui C."/>
            <person name="Wakimoto T."/>
            <person name="Kracht M."/>
            <person name="Crusemann M."/>
            <person name="Hentschel U."/>
            <person name="Abe I."/>
            <person name="Matsunaga S."/>
            <person name="Kalinowski J."/>
            <person name="Takeyama H."/>
            <person name="Piel J."/>
        </authorList>
    </citation>
    <scope>NUCLEOTIDE SEQUENCE [LARGE SCALE GENOMIC DNA]</scope>
    <source>
        <strain evidence="7">TSY2</strain>
    </source>
</reference>
<dbReference type="PROSITE" id="PS51318">
    <property type="entry name" value="TAT"/>
    <property type="match status" value="1"/>
</dbReference>
<evidence type="ECO:0000256" key="4">
    <source>
        <dbReference type="SAM" id="SignalP"/>
    </source>
</evidence>
<sequence>MPNLGRREILKLGGMLAASGLPAAQAASPHDSTLKALEPVQQTVNFIYDGLHLTPWEYTQILQQYTESGNLQPDNYSNGGIIRELEQTFAHLLGKESAVFMPTGTLANHIAMRELAGQQRRVIVQAESHIYNDCGDCAQTLSGLNLIPLGSNRVGFTLEDVQEVFRTTRSGRVETQVGVISIETPVRRQYDAMFGYDEIRRIAHAARQAGIRLHLDGARLFVEAVHTGISPAQYAALFDTVYVSLYKCFNAASGAILAGPQAFTKDLYHVRRMFGSGMPQVWPCAAVALHFANDFLDDYRAAWQRAEELFQRLDAHPAFQGEH</sequence>
<gene>
    <name evidence="6" type="ORF">ETSY2_12770</name>
</gene>
<keyword evidence="3" id="KW-0663">Pyridoxal phosphate</keyword>
<evidence type="ECO:0000313" key="6">
    <source>
        <dbReference type="EMBL" id="ETX07165.1"/>
    </source>
</evidence>
<dbReference type="EMBL" id="AZHX01000513">
    <property type="protein sequence ID" value="ETX07165.1"/>
    <property type="molecule type" value="Genomic_DNA"/>
</dbReference>
<evidence type="ECO:0000256" key="3">
    <source>
        <dbReference type="ARBA" id="ARBA00022898"/>
    </source>
</evidence>
<comment type="caution">
    <text evidence="6">The sequence shown here is derived from an EMBL/GenBank/DDBJ whole genome shotgun (WGS) entry which is preliminary data.</text>
</comment>
<keyword evidence="4" id="KW-0732">Signal</keyword>
<dbReference type="InterPro" id="IPR001597">
    <property type="entry name" value="ArAA_b-elim_lyase/Thr_aldolase"/>
</dbReference>
<dbReference type="GO" id="GO:0006545">
    <property type="term" value="P:glycine biosynthetic process"/>
    <property type="evidence" value="ECO:0007669"/>
    <property type="project" value="TreeGrafter"/>
</dbReference>
<evidence type="ECO:0000256" key="1">
    <source>
        <dbReference type="ARBA" id="ARBA00001933"/>
    </source>
</evidence>
<dbReference type="InterPro" id="IPR015424">
    <property type="entry name" value="PyrdxlP-dep_Trfase"/>
</dbReference>
<dbReference type="GO" id="GO:0008732">
    <property type="term" value="F:L-allo-threonine aldolase activity"/>
    <property type="evidence" value="ECO:0007669"/>
    <property type="project" value="TreeGrafter"/>
</dbReference>
<comment type="similarity">
    <text evidence="2">Belongs to the threonine aldolase family.</text>
</comment>
<dbReference type="PANTHER" id="PTHR48097">
    <property type="entry name" value="L-THREONINE ALDOLASE-RELATED"/>
    <property type="match status" value="1"/>
</dbReference>
<name>W4MAD8_9BACT</name>
<feature type="non-terminal residue" evidence="6">
    <location>
        <position position="323"/>
    </location>
</feature>
<evidence type="ECO:0000259" key="5">
    <source>
        <dbReference type="Pfam" id="PF01212"/>
    </source>
</evidence>
<dbReference type="GO" id="GO:0006567">
    <property type="term" value="P:L-threonine catabolic process"/>
    <property type="evidence" value="ECO:0007669"/>
    <property type="project" value="TreeGrafter"/>
</dbReference>
<feature type="chain" id="PRO_5004846372" description="Aromatic amino acid beta-eliminating lyase/threonine aldolase domain-containing protein" evidence="4">
    <location>
        <begin position="27"/>
        <end position="323"/>
    </location>
</feature>
<dbReference type="HOGENOM" id="CLU_029381_0_4_7"/>
<dbReference type="Pfam" id="PF01212">
    <property type="entry name" value="Beta_elim_lyase"/>
    <property type="match status" value="1"/>
</dbReference>
<proteinExistence type="inferred from homology"/>
<evidence type="ECO:0000313" key="7">
    <source>
        <dbReference type="Proteomes" id="UP000019140"/>
    </source>
</evidence>
<accession>W4MAD8</accession>
<dbReference type="InterPro" id="IPR015421">
    <property type="entry name" value="PyrdxlP-dep_Trfase_major"/>
</dbReference>
<dbReference type="PANTHER" id="PTHR48097:SF9">
    <property type="entry name" value="L-THREONINE ALDOLASE"/>
    <property type="match status" value="1"/>
</dbReference>
<keyword evidence="7" id="KW-1185">Reference proteome</keyword>
<dbReference type="Gene3D" id="3.40.640.10">
    <property type="entry name" value="Type I PLP-dependent aspartate aminotransferase-like (Major domain)"/>
    <property type="match status" value="1"/>
</dbReference>
<feature type="domain" description="Aromatic amino acid beta-eliminating lyase/threonine aldolase" evidence="5">
    <location>
        <begin position="74"/>
        <end position="318"/>
    </location>
</feature>
<feature type="signal peptide" evidence="4">
    <location>
        <begin position="1"/>
        <end position="26"/>
    </location>
</feature>
<dbReference type="Proteomes" id="UP000019140">
    <property type="component" value="Unassembled WGS sequence"/>
</dbReference>
<dbReference type="AlphaFoldDB" id="W4MAD8"/>